<evidence type="ECO:0000313" key="4">
    <source>
        <dbReference type="Proteomes" id="UP001151760"/>
    </source>
</evidence>
<feature type="compositionally biased region" description="Low complexity" evidence="1">
    <location>
        <begin position="71"/>
        <end position="81"/>
    </location>
</feature>
<dbReference type="InterPro" id="IPR056924">
    <property type="entry name" value="SH3_Tf2-1"/>
</dbReference>
<dbReference type="PANTHER" id="PTHR46148">
    <property type="entry name" value="CHROMO DOMAIN-CONTAINING PROTEIN"/>
    <property type="match status" value="1"/>
</dbReference>
<dbReference type="Pfam" id="PF24626">
    <property type="entry name" value="SH3_Tf2-1"/>
    <property type="match status" value="1"/>
</dbReference>
<feature type="region of interest" description="Disordered" evidence="1">
    <location>
        <begin position="71"/>
        <end position="91"/>
    </location>
</feature>
<keyword evidence="3" id="KW-0548">Nucleotidyltransferase</keyword>
<dbReference type="InterPro" id="IPR012337">
    <property type="entry name" value="RNaseH-like_sf"/>
</dbReference>
<dbReference type="SUPFAM" id="SSF53098">
    <property type="entry name" value="Ribonuclease H-like"/>
    <property type="match status" value="1"/>
</dbReference>
<dbReference type="Gene3D" id="3.30.420.10">
    <property type="entry name" value="Ribonuclease H-like superfamily/Ribonuclease H"/>
    <property type="match status" value="1"/>
</dbReference>
<feature type="compositionally biased region" description="Low complexity" evidence="1">
    <location>
        <begin position="338"/>
        <end position="355"/>
    </location>
</feature>
<feature type="compositionally biased region" description="Basic and acidic residues" evidence="1">
    <location>
        <begin position="246"/>
        <end position="262"/>
    </location>
</feature>
<feature type="compositionally biased region" description="Low complexity" evidence="1">
    <location>
        <begin position="263"/>
        <end position="277"/>
    </location>
</feature>
<dbReference type="GO" id="GO:0003964">
    <property type="term" value="F:RNA-directed DNA polymerase activity"/>
    <property type="evidence" value="ECO:0007669"/>
    <property type="project" value="UniProtKB-KW"/>
</dbReference>
<keyword evidence="3" id="KW-0695">RNA-directed DNA polymerase</keyword>
<dbReference type="Proteomes" id="UP001151760">
    <property type="component" value="Unassembled WGS sequence"/>
</dbReference>
<evidence type="ECO:0000256" key="1">
    <source>
        <dbReference type="SAM" id="MobiDB-lite"/>
    </source>
</evidence>
<evidence type="ECO:0000313" key="3">
    <source>
        <dbReference type="EMBL" id="GJT83783.1"/>
    </source>
</evidence>
<organism evidence="3 4">
    <name type="scientific">Tanacetum coccineum</name>
    <dbReference type="NCBI Taxonomy" id="301880"/>
    <lineage>
        <taxon>Eukaryota</taxon>
        <taxon>Viridiplantae</taxon>
        <taxon>Streptophyta</taxon>
        <taxon>Embryophyta</taxon>
        <taxon>Tracheophyta</taxon>
        <taxon>Spermatophyta</taxon>
        <taxon>Magnoliopsida</taxon>
        <taxon>eudicotyledons</taxon>
        <taxon>Gunneridae</taxon>
        <taxon>Pentapetalae</taxon>
        <taxon>asterids</taxon>
        <taxon>campanulids</taxon>
        <taxon>Asterales</taxon>
        <taxon>Asteraceae</taxon>
        <taxon>Asteroideae</taxon>
        <taxon>Anthemideae</taxon>
        <taxon>Anthemidinae</taxon>
        <taxon>Tanacetum</taxon>
    </lineage>
</organism>
<comment type="caution">
    <text evidence="3">The sequence shown here is derived from an EMBL/GenBank/DDBJ whole genome shotgun (WGS) entry which is preliminary data.</text>
</comment>
<keyword evidence="4" id="KW-1185">Reference proteome</keyword>
<dbReference type="EMBL" id="BQNB010019294">
    <property type="protein sequence ID" value="GJT83783.1"/>
    <property type="molecule type" value="Genomic_DNA"/>
</dbReference>
<dbReference type="InterPro" id="IPR036397">
    <property type="entry name" value="RNaseH_sf"/>
</dbReference>
<dbReference type="PANTHER" id="PTHR46148:SF59">
    <property type="entry name" value="NUCLEOTIDYLTRANSFERASE, RIBONUCLEASE H"/>
    <property type="match status" value="1"/>
</dbReference>
<protein>
    <submittedName>
        <fullName evidence="3">Reverse transcriptase domain-containing protein</fullName>
    </submittedName>
</protein>
<keyword evidence="3" id="KW-0808">Transferase</keyword>
<evidence type="ECO:0000259" key="2">
    <source>
        <dbReference type="Pfam" id="PF24626"/>
    </source>
</evidence>
<feature type="domain" description="Tf2-1-like SH3-like" evidence="2">
    <location>
        <begin position="561"/>
        <end position="612"/>
    </location>
</feature>
<gene>
    <name evidence="3" type="ORF">Tco_1058125</name>
</gene>
<sequence length="636" mass="71564">MVRPDTELDTPRLDDEHGQRMFFWPVDRVNMLISETDVGQGNIHAFDDGNRGCLTGTGEDIQGAGLLHTGTTGTSLGSAQSELPEGGSKAEVSRVRNGYNSNGSGPRPAQTARECSYSEFLKCKPLDFKGTEGVIGLTRCLRKWSLCFSFSKCPNASQVPNSHLHSTSMMLLTWWNAQGEIKRLRTICGISRSKGTMWWPIVDPSIFIATSFDEFHNVPKEHQNQRPCKKQISFTTDLMEGSDSELNVKRQAERKRKNDDLSKNNQNQQNKRQNTDQAYTTGNSGRKSYARSKPLSSKWKTTIITGLVHSRTITCKEGWSSDPDCRSRPQTCKCQQQNNRNNNNNNRNNNNNTTVTTTTTISRAMSLEDKVEKKLLKDVPIFQDFLNVFPEDMPGLLRLDKWSSMIWSVYHQFKGFEKKTSGRLPSELDIDIINENQDDAYCLDKRTSLGVYVPHEPKAIKNKIWNTADGIPCASMQKLVDPCYGRFAETVKAEPSKAIAIVGTTQATRMEMNALGKNLDMSTAYHPQTDGQSERTIQTLEDMLRACAIDFGKGLAWKGVVRFGKRGKLNPRYVGPFKVIERVGEVAYKLELPEELSRVHNTFHVSNLKKCHADEPLAVPLDGLNLDDKLHFVEEP</sequence>
<proteinExistence type="predicted"/>
<reference evidence="3" key="1">
    <citation type="journal article" date="2022" name="Int. J. Mol. Sci.">
        <title>Draft Genome of Tanacetum Coccineum: Genomic Comparison of Closely Related Tanacetum-Family Plants.</title>
        <authorList>
            <person name="Yamashiro T."/>
            <person name="Shiraishi A."/>
            <person name="Nakayama K."/>
            <person name="Satake H."/>
        </authorList>
    </citation>
    <scope>NUCLEOTIDE SEQUENCE</scope>
</reference>
<feature type="compositionally biased region" description="Polar residues" evidence="1">
    <location>
        <begin position="328"/>
        <end position="337"/>
    </location>
</feature>
<feature type="region of interest" description="Disordered" evidence="1">
    <location>
        <begin position="241"/>
        <end position="295"/>
    </location>
</feature>
<name>A0ABQ5H9G3_9ASTR</name>
<accession>A0ABQ5H9G3</accession>
<feature type="region of interest" description="Disordered" evidence="1">
    <location>
        <begin position="318"/>
        <end position="355"/>
    </location>
</feature>
<reference evidence="3" key="2">
    <citation type="submission" date="2022-01" db="EMBL/GenBank/DDBJ databases">
        <authorList>
            <person name="Yamashiro T."/>
            <person name="Shiraishi A."/>
            <person name="Satake H."/>
            <person name="Nakayama K."/>
        </authorList>
    </citation>
    <scope>NUCLEOTIDE SEQUENCE</scope>
</reference>